<keyword evidence="2" id="KW-1185">Reference proteome</keyword>
<dbReference type="EMBL" id="CM037029">
    <property type="protein sequence ID" value="KAH7652309.1"/>
    <property type="molecule type" value="Genomic_DNA"/>
</dbReference>
<gene>
    <name evidence="1" type="ORF">IHE45_19G008800</name>
</gene>
<protein>
    <submittedName>
        <fullName evidence="1">Poly(A)-specific exoribonuclease PARN protein</fullName>
    </submittedName>
</protein>
<dbReference type="Proteomes" id="UP000827976">
    <property type="component" value="Chromosome 19"/>
</dbReference>
<reference evidence="2" key="1">
    <citation type="journal article" date="2022" name="Nat. Commun.">
        <title>Chromosome evolution and the genetic basis of agronomically important traits in greater yam.</title>
        <authorList>
            <person name="Bredeson J.V."/>
            <person name="Lyons J.B."/>
            <person name="Oniyinde I.O."/>
            <person name="Okereke N.R."/>
            <person name="Kolade O."/>
            <person name="Nnabue I."/>
            <person name="Nwadili C.O."/>
            <person name="Hribova E."/>
            <person name="Parker M."/>
            <person name="Nwogha J."/>
            <person name="Shu S."/>
            <person name="Carlson J."/>
            <person name="Kariba R."/>
            <person name="Muthemba S."/>
            <person name="Knop K."/>
            <person name="Barton G.J."/>
            <person name="Sherwood A.V."/>
            <person name="Lopez-Montes A."/>
            <person name="Asiedu R."/>
            <person name="Jamnadass R."/>
            <person name="Muchugi A."/>
            <person name="Goodstein D."/>
            <person name="Egesi C.N."/>
            <person name="Featherston J."/>
            <person name="Asfaw A."/>
            <person name="Simpson G.G."/>
            <person name="Dolezel J."/>
            <person name="Hendre P.S."/>
            <person name="Van Deynze A."/>
            <person name="Kumar P.L."/>
            <person name="Obidiegwu J.E."/>
            <person name="Bhattacharjee R."/>
            <person name="Rokhsar D.S."/>
        </authorList>
    </citation>
    <scope>NUCLEOTIDE SEQUENCE [LARGE SCALE GENOMIC DNA]</scope>
    <source>
        <strain evidence="2">cv. TDa95/00328</strain>
    </source>
</reference>
<comment type="caution">
    <text evidence="1">The sequence shown here is derived from an EMBL/GenBank/DDBJ whole genome shotgun (WGS) entry which is preliminary data.</text>
</comment>
<evidence type="ECO:0000313" key="2">
    <source>
        <dbReference type="Proteomes" id="UP000827976"/>
    </source>
</evidence>
<proteinExistence type="predicted"/>
<evidence type="ECO:0000313" key="1">
    <source>
        <dbReference type="EMBL" id="KAH7652309.1"/>
    </source>
</evidence>
<name>A0ACB7TU89_DIOAL</name>
<accession>A0ACB7TU89</accession>
<sequence length="807" mass="91096">MAFAPALQLRLPLPLPFSSHSHPLNRPFAFPRPTRTHSLIVRADLGFRDADDAGIGGSTTMNKIVDKLKEFGYIDDDIDTRSEKSQLELSPLAVRDDEVRFPWEKPSVEKDGQGALRRKRSKTSLAELTLPEGELRRLRHLALRIKSKVRIKGKAVTNAVVDAIHEKWRTEEVVRIKCEGVVTYNMKKVHEDLERRTGGLVIWRSGAAISLYRGVSYGIPRPEKKKYLANQMSGGNGAPSFQKLTLPSGDSLGDSQDDIMQGPSEDIQPSAERKIDAESPKKINYEEEIDKLLDSLGPRYTDWPGSGPFPVDADLLPGVVPGYKPPYRLLPYGERPFLGFKEAADLRRLARVLPPHFALGRSRRHEGLAVAMVKLWQRSSIAKVALKRGVQLTTSERMAEDIKKLTGGMLLSRTNEFLVFFRGKNFLASEVAEALIEREKLAKTLQDEEEQARLRASSSVLLNIEDFAQSASAGTLGETLQADARWGAKLDEDHENKMMRAVEIEKRTHIVKKIERKLSLAEEKLMKAEKALAKVEEFLKPLERASEPESITDEERFMFRKLGMRMKAFLLLGRRGVFDGTVENMHLHWKYRELVKVIVKAKTFSQVRSIALSLEAESGGVLVSVDKVSKGFAIIVYRGKDYQRPSVLRPKNLLTKRKALARSIELQRHEALTNHISNLQAKVNKLKSELKEMEDINDQGEEDLYAKLDSAYATDDEEETEDEGDETYLGTFNTGKDSADVDGTENVDFDAYDDDEEHNNFDSKDEQCDEDYSSDNTDPALSFCYDQQSELPEPLSDVHMIRKLLIL</sequence>
<organism evidence="1 2">
    <name type="scientific">Dioscorea alata</name>
    <name type="common">Purple yam</name>
    <dbReference type="NCBI Taxonomy" id="55571"/>
    <lineage>
        <taxon>Eukaryota</taxon>
        <taxon>Viridiplantae</taxon>
        <taxon>Streptophyta</taxon>
        <taxon>Embryophyta</taxon>
        <taxon>Tracheophyta</taxon>
        <taxon>Spermatophyta</taxon>
        <taxon>Magnoliopsida</taxon>
        <taxon>Liliopsida</taxon>
        <taxon>Dioscoreales</taxon>
        <taxon>Dioscoreaceae</taxon>
        <taxon>Dioscorea</taxon>
    </lineage>
</organism>